<dbReference type="Pfam" id="PF13231">
    <property type="entry name" value="PMT_2"/>
    <property type="match status" value="1"/>
</dbReference>
<keyword evidence="2" id="KW-1003">Cell membrane</keyword>
<feature type="transmembrane region" description="Helical" evidence="8">
    <location>
        <begin position="354"/>
        <end position="371"/>
    </location>
</feature>
<reference evidence="10 11" key="1">
    <citation type="submission" date="2023-03" db="EMBL/GenBank/DDBJ databases">
        <title>Bacillus Genome Sequencing.</title>
        <authorList>
            <person name="Dunlap C."/>
        </authorList>
    </citation>
    <scope>NUCLEOTIDE SEQUENCE [LARGE SCALE GENOMIC DNA]</scope>
    <source>
        <strain evidence="10 11">B-23453</strain>
    </source>
</reference>
<accession>A0ABU6MED1</accession>
<comment type="subcellular location">
    <subcellularLocation>
        <location evidence="1">Cell membrane</location>
        <topology evidence="1">Multi-pass membrane protein</topology>
    </subcellularLocation>
</comment>
<dbReference type="InterPro" id="IPR050297">
    <property type="entry name" value="LipidA_mod_glycosyltrf_83"/>
</dbReference>
<keyword evidence="5 8" id="KW-0812">Transmembrane</keyword>
<dbReference type="EC" id="2.4.-.-" evidence="10"/>
<feature type="transmembrane region" description="Helical" evidence="8">
    <location>
        <begin position="304"/>
        <end position="322"/>
    </location>
</feature>
<evidence type="ECO:0000313" key="10">
    <source>
        <dbReference type="EMBL" id="MED1202788.1"/>
    </source>
</evidence>
<evidence type="ECO:0000256" key="7">
    <source>
        <dbReference type="ARBA" id="ARBA00023136"/>
    </source>
</evidence>
<comment type="caution">
    <text evidence="10">The sequence shown here is derived from an EMBL/GenBank/DDBJ whole genome shotgun (WGS) entry which is preliminary data.</text>
</comment>
<dbReference type="GO" id="GO:0016757">
    <property type="term" value="F:glycosyltransferase activity"/>
    <property type="evidence" value="ECO:0007669"/>
    <property type="project" value="UniProtKB-KW"/>
</dbReference>
<feature type="transmembrane region" description="Helical" evidence="8">
    <location>
        <begin position="145"/>
        <end position="163"/>
    </location>
</feature>
<keyword evidence="4 10" id="KW-0808">Transferase</keyword>
<evidence type="ECO:0000256" key="5">
    <source>
        <dbReference type="ARBA" id="ARBA00022692"/>
    </source>
</evidence>
<evidence type="ECO:0000256" key="8">
    <source>
        <dbReference type="SAM" id="Phobius"/>
    </source>
</evidence>
<feature type="transmembrane region" description="Helical" evidence="8">
    <location>
        <begin position="91"/>
        <end position="113"/>
    </location>
</feature>
<name>A0ABU6MED1_9BACI</name>
<proteinExistence type="predicted"/>
<dbReference type="PANTHER" id="PTHR33908:SF3">
    <property type="entry name" value="UNDECAPRENYL PHOSPHATE-ALPHA-4-AMINO-4-DEOXY-L-ARABINOSE ARABINOSYL TRANSFERASE"/>
    <property type="match status" value="1"/>
</dbReference>
<evidence type="ECO:0000256" key="2">
    <source>
        <dbReference type="ARBA" id="ARBA00022475"/>
    </source>
</evidence>
<keyword evidence="7 8" id="KW-0472">Membrane</keyword>
<dbReference type="PANTHER" id="PTHR33908">
    <property type="entry name" value="MANNOSYLTRANSFERASE YKCB-RELATED"/>
    <property type="match status" value="1"/>
</dbReference>
<sequence length="480" mass="55909">MTQHRIYNFLYGLGLFLLLSLYIFNVFYKISDFPVYSWDEARHGISAYEMLQKKNFFVNTFRYSPDYWNLKPPLSFWAIMAGFKLAGFNTLGFRLLSVIFSIITVILAALYALKKYGKIASLFTVASLGTCQQFLINHSSRTGDADSLFVCLFTIATLSLLTYEKKPVWLYISGVAFSLAFLTKSWHAGNIAIIMALYIFGTRKFKRLTFFNWVNIILSMVLPILAWGIGRYQYDGLKFFQNMIAYDLLQRSSSTLEGHIGGPDYYLLILIRFYSLWLLILCVFLLILVVKYKKWIINVLKRSDILGLCLWILVPLLLFSLAQTKVRWYILPIYPPLSIVIGLIASRILNKEHLIIKVLFMLLVIYTVFFYERAIINFLQDPPKDPKQDLLYKLDRNKSFRGKDIYLEKSTAPFYWEQDIILTAEMYGDLHTKDGGYYTFIKQKGALLLLQRSVFANRVIALHHYRIIASSRWGYIISKR</sequence>
<dbReference type="EMBL" id="JARMAB010000008">
    <property type="protein sequence ID" value="MED1202788.1"/>
    <property type="molecule type" value="Genomic_DNA"/>
</dbReference>
<protein>
    <submittedName>
        <fullName evidence="10">Glycosyltransferase family 39 protein</fullName>
        <ecNumber evidence="10">2.4.-.-</ecNumber>
    </submittedName>
</protein>
<gene>
    <name evidence="10" type="ORF">P4T90_06745</name>
</gene>
<evidence type="ECO:0000256" key="6">
    <source>
        <dbReference type="ARBA" id="ARBA00022989"/>
    </source>
</evidence>
<keyword evidence="11" id="KW-1185">Reference proteome</keyword>
<feature type="transmembrane region" description="Helical" evidence="8">
    <location>
        <begin position="169"/>
        <end position="198"/>
    </location>
</feature>
<dbReference type="RefSeq" id="WP_066267610.1">
    <property type="nucleotide sequence ID" value="NZ_JARMAB010000008.1"/>
</dbReference>
<evidence type="ECO:0000256" key="4">
    <source>
        <dbReference type="ARBA" id="ARBA00022679"/>
    </source>
</evidence>
<keyword evidence="6 8" id="KW-1133">Transmembrane helix</keyword>
<evidence type="ECO:0000256" key="3">
    <source>
        <dbReference type="ARBA" id="ARBA00022676"/>
    </source>
</evidence>
<evidence type="ECO:0000313" key="11">
    <source>
        <dbReference type="Proteomes" id="UP001341444"/>
    </source>
</evidence>
<feature type="transmembrane region" description="Helical" evidence="8">
    <location>
        <begin position="265"/>
        <end position="292"/>
    </location>
</feature>
<feature type="transmembrane region" description="Helical" evidence="8">
    <location>
        <begin position="328"/>
        <end position="349"/>
    </location>
</feature>
<keyword evidence="3 10" id="KW-0328">Glycosyltransferase</keyword>
<evidence type="ECO:0000256" key="1">
    <source>
        <dbReference type="ARBA" id="ARBA00004651"/>
    </source>
</evidence>
<dbReference type="Proteomes" id="UP001341444">
    <property type="component" value="Unassembled WGS sequence"/>
</dbReference>
<dbReference type="InterPro" id="IPR038731">
    <property type="entry name" value="RgtA/B/C-like"/>
</dbReference>
<organism evidence="10 11">
    <name type="scientific">Heyndrickxia acidicola</name>
    <dbReference type="NCBI Taxonomy" id="209389"/>
    <lineage>
        <taxon>Bacteria</taxon>
        <taxon>Bacillati</taxon>
        <taxon>Bacillota</taxon>
        <taxon>Bacilli</taxon>
        <taxon>Bacillales</taxon>
        <taxon>Bacillaceae</taxon>
        <taxon>Heyndrickxia</taxon>
    </lineage>
</organism>
<evidence type="ECO:0000259" key="9">
    <source>
        <dbReference type="Pfam" id="PF13231"/>
    </source>
</evidence>
<feature type="domain" description="Glycosyltransferase RgtA/B/C/D-like" evidence="9">
    <location>
        <begin position="71"/>
        <end position="227"/>
    </location>
</feature>
<feature type="transmembrane region" description="Helical" evidence="8">
    <location>
        <begin position="7"/>
        <end position="28"/>
    </location>
</feature>
<feature type="transmembrane region" description="Helical" evidence="8">
    <location>
        <begin position="210"/>
        <end position="230"/>
    </location>
</feature>